<sequence>MFQIEDAPMYKHRGVSLDTSRNFFPISDLKRIVDGLAMNKLNVFHWHMTDTHSFPFNVTKWPQMASDGAYSSDMVYQPADVKDFVEYARMRGVKVIPELDAPAHCGNGWTWGNELGLGDLVWCANEDPWYDLCVEPPCGQLNPLNENVFQVRIPDLRIRLLSFFLLGIITAYLLEFHIHLFPKMKILRDIYAEWSTLFDTDLIHLGGDELSKKCWEREPSVQSWIAKNASAVEESKRIVYFWWEAFQKRAENLLETAFGKNHDVILWTSALTKDGIEFLDKDKHVIQIWTESNNKEIGNLLRLGFRLIMSNVDALYLDCGFQAWVGDGHNWCSPYKTWQQIYDNDPRDIMKQHAPEMSDEAIERLSLGAEGALWTEQVDVASVDSRLFPRLVALAERLWTRPKNARTDKVLWRLQAQRSRMMYLGVNSDALLPEWCMQNEGRCTRLPQDRKLEIDDGGLDLKKRSPWTWECNWTNETCERVKRATSVSLVQTSYEACRIACGSYGRLWPKPTGNVDLGRKIGRVTPSKFLLFLDGERTERLTDELRDSFFNFLQRIQALAFGRPVDPRNVGIDVRIMVASDAFTLDYNTDESYELTIESPSKRGKNFVAAIDAKTYFGARHAFETLSQLIAFDEFLQSYYLVTSAKITDSPVYKHRGVMLDTSRNFFPISDLKRIVDGLAMNKLNVFHWHMTDTHSFPFNVTKWPQMASEGSYASDMVYQPADVKDFVEYARMRGVKVIPELDAPAHCGNGWTWGNELGLGDLVWCANEDPWYKLCVEPPCGQLNPLNDGVFTILHDIYAEWSTIFDKDMIHLGGDELSEICWTREKVVKDWISQNAAGMSTSDAIKKLWWEAFEKRAEQELGKSYNANASVILWTSGLTEAAEEYLDPRKHIVQVWSEANDKGIGLLANASFRLIMSNVDALYMDCGFQAWVGDGHNWCSPYKTWQGVYDNDPIDIITSHSPGLGEETIRELALGAEAVLWTEQADDVNVFTRLFPRVAALGERLWTRPANGTRRDQDAWRLQAHGTRMKSLGILGDALLPQYCMQNEGKCEKYPDNADMSLDDRKVLSPVDSKWTDVNDWRRRKSVMFMPAKTAKGLLEAAFMDRPEDRVESEASTEGEDDDEEQLRTAAGGDAGIDSDDAASEDASTACSQVSVAVASLAWKTSQVYNSLNPPLRRGCSDSKTRGEEATSATEKNADAVKDDEFFSSYCGEHYDLGSVDVGLGSFVSPSSEDSPGQHNTEGSPEIAVDDLELRRRNETYERNLENLENFLKNNEMALDDDDGYSAVESAQLKFNGREASGRANVSVTSSEVAVRDVSLNEVDRVLQQVRRVRDNIQQIHDQRKQRIAARKRALLEQERQQDMAALYAATLPPAPAAASVGSLPVTPAPISVVKLEELEELLNRREQCRAPPTQVTYQEKLFREVGTEPDQHLVVEPESVIPAPTELPETVASALQELGDGLQRLRDLEARTLQFLEHLENRFSSVRSPEMNESPIIDSELIAKKLQSSAVCNGSRQNNTSAVSLPSLKVDLLANNQKLQRPSEKVPEKFPLEEGRRVDFVTQAPLRIPTSSRRSPVAAIQSNSPPDFELGEGLDMRSDEGDSSNLTGMKRRQSEYASASARVQQNKPTSSEIYAKISQYQRDLMDRNRFKYTKGYRRGLKTASRVIMGREAPAQSSTHHRNSANTTLAASAGVAAGSSMSSHPDQGMDHEALLPHTSSELTFGFLARDSILDGSEIFAIPSPASRRRSQQQILEIGSARSRLLDYERGHQPQMGSDVRRSRFSSEMSTISSNNNKAGGRSTGLLGARRVSAAERRGGFGSRMRSILTGDDPFSVAMMMTTLMIPLLFLLAREVQKNGSLLSANNKS</sequence>
<feature type="compositionally biased region" description="Polar residues" evidence="10">
    <location>
        <begin position="1572"/>
        <end position="1587"/>
    </location>
</feature>
<evidence type="ECO:0000256" key="4">
    <source>
        <dbReference type="ARBA" id="ARBA00022729"/>
    </source>
</evidence>
<keyword evidence="9" id="KW-0175">Coiled coil</keyword>
<dbReference type="InterPro" id="IPR015883">
    <property type="entry name" value="Glyco_hydro_20_cat"/>
</dbReference>
<comment type="similarity">
    <text evidence="2">Belongs to the glycosyl hydrolase 20 family.</text>
</comment>
<feature type="active site" description="Proton donor" evidence="8">
    <location>
        <position position="817"/>
    </location>
</feature>
<evidence type="ECO:0000256" key="5">
    <source>
        <dbReference type="ARBA" id="ARBA00022801"/>
    </source>
</evidence>
<dbReference type="Pfam" id="PF14845">
    <property type="entry name" value="Glycohydro_20b2"/>
    <property type="match status" value="1"/>
</dbReference>
<dbReference type="InterPro" id="IPR029018">
    <property type="entry name" value="Hex-like_dom2"/>
</dbReference>
<keyword evidence="11" id="KW-0812">Transmembrane</keyword>
<feature type="region of interest" description="Disordered" evidence="10">
    <location>
        <begin position="1572"/>
        <end position="1630"/>
    </location>
</feature>
<dbReference type="GO" id="GO:0030203">
    <property type="term" value="P:glycosaminoglycan metabolic process"/>
    <property type="evidence" value="ECO:0007669"/>
    <property type="project" value="TreeGrafter"/>
</dbReference>
<comment type="catalytic activity">
    <reaction evidence="1">
        <text>Hydrolysis of terminal non-reducing N-acetyl-D-hexosamine residues in N-acetyl-beta-D-hexosaminides.</text>
        <dbReference type="EC" id="3.2.1.52"/>
    </reaction>
</comment>
<evidence type="ECO:0000313" key="14">
    <source>
        <dbReference type="EMBL" id="CAD7278745.1"/>
    </source>
</evidence>
<evidence type="ECO:0000259" key="12">
    <source>
        <dbReference type="Pfam" id="PF00728"/>
    </source>
</evidence>
<dbReference type="PANTHER" id="PTHR22600:SF26">
    <property type="entry name" value="BETA-N-ACETYLHEXOSAMINIDASE"/>
    <property type="match status" value="1"/>
</dbReference>
<feature type="compositionally biased region" description="Acidic residues" evidence="10">
    <location>
        <begin position="1116"/>
        <end position="1126"/>
    </location>
</feature>
<dbReference type="EC" id="3.2.1.52" evidence="3"/>
<dbReference type="SUPFAM" id="SSF51445">
    <property type="entry name" value="(Trans)glycosidases"/>
    <property type="match status" value="3"/>
</dbReference>
<dbReference type="InterPro" id="IPR025705">
    <property type="entry name" value="Beta_hexosaminidase_sua/sub"/>
</dbReference>
<evidence type="ECO:0000313" key="15">
    <source>
        <dbReference type="Proteomes" id="UP000678499"/>
    </source>
</evidence>
<keyword evidence="15" id="KW-1185">Reference proteome</keyword>
<keyword evidence="7" id="KW-0326">Glycosidase</keyword>
<keyword evidence="11" id="KW-0472">Membrane</keyword>
<dbReference type="PRINTS" id="PR00738">
    <property type="entry name" value="GLHYDRLASE20"/>
</dbReference>
<feature type="compositionally biased region" description="Polar residues" evidence="10">
    <location>
        <begin position="1617"/>
        <end position="1630"/>
    </location>
</feature>
<gene>
    <name evidence="14" type="ORF">NMOB1V02_LOCUS6442</name>
</gene>
<keyword evidence="4" id="KW-0732">Signal</keyword>
<feature type="region of interest" description="Disordered" evidence="10">
    <location>
        <begin position="1174"/>
        <end position="1198"/>
    </location>
</feature>
<feature type="domain" description="Glycoside hydrolase family 20 catalytic" evidence="12">
    <location>
        <begin position="10"/>
        <end position="151"/>
    </location>
</feature>
<feature type="domain" description="Glycoside hydrolase family 20 catalytic" evidence="12">
    <location>
        <begin position="184"/>
        <end position="401"/>
    </location>
</feature>
<dbReference type="InterPro" id="IPR017853">
    <property type="entry name" value="GH"/>
</dbReference>
<accession>A0A7R9BNS8</accession>
<protein>
    <recommendedName>
        <fullName evidence="3">beta-N-acetylhexosaminidase</fullName>
        <ecNumber evidence="3">3.2.1.52</ecNumber>
    </recommendedName>
</protein>
<feature type="domain" description="Glycoside hydrolase family 20 catalytic" evidence="12">
    <location>
        <begin position="653"/>
        <end position="1009"/>
    </location>
</feature>
<feature type="compositionally biased region" description="Basic and acidic residues" evidence="10">
    <location>
        <begin position="1180"/>
        <end position="1190"/>
    </location>
</feature>
<dbReference type="GO" id="GO:0005975">
    <property type="term" value="P:carbohydrate metabolic process"/>
    <property type="evidence" value="ECO:0007669"/>
    <property type="project" value="InterPro"/>
</dbReference>
<dbReference type="OrthoDB" id="428480at2759"/>
<dbReference type="SUPFAM" id="SSF55545">
    <property type="entry name" value="beta-N-acetylhexosaminidase-like domain"/>
    <property type="match status" value="1"/>
</dbReference>
<evidence type="ECO:0000256" key="8">
    <source>
        <dbReference type="PIRSR" id="PIRSR625705-1"/>
    </source>
</evidence>
<keyword evidence="6" id="KW-0325">Glycoprotein</keyword>
<dbReference type="EMBL" id="OA883381">
    <property type="protein sequence ID" value="CAD7278745.1"/>
    <property type="molecule type" value="Genomic_DNA"/>
</dbReference>
<reference evidence="14" key="1">
    <citation type="submission" date="2020-11" db="EMBL/GenBank/DDBJ databases">
        <authorList>
            <person name="Tran Van P."/>
        </authorList>
    </citation>
    <scope>NUCLEOTIDE SEQUENCE</scope>
</reference>
<keyword evidence="5" id="KW-0378">Hydrolase</keyword>
<dbReference type="GO" id="GO:0005886">
    <property type="term" value="C:plasma membrane"/>
    <property type="evidence" value="ECO:0007669"/>
    <property type="project" value="TreeGrafter"/>
</dbReference>
<dbReference type="PANTHER" id="PTHR22600">
    <property type="entry name" value="BETA-HEXOSAMINIDASE"/>
    <property type="match status" value="1"/>
</dbReference>
<dbReference type="Gene3D" id="3.30.379.10">
    <property type="entry name" value="Chitobiase/beta-hexosaminidase domain 2-like"/>
    <property type="match status" value="1"/>
</dbReference>
<dbReference type="EMBL" id="CAJPEX010001344">
    <property type="protein sequence ID" value="CAG0918897.1"/>
    <property type="molecule type" value="Genomic_DNA"/>
</dbReference>
<evidence type="ECO:0000256" key="9">
    <source>
        <dbReference type="SAM" id="Coils"/>
    </source>
</evidence>
<dbReference type="Pfam" id="PF00728">
    <property type="entry name" value="Glyco_hydro_20"/>
    <property type="match status" value="3"/>
</dbReference>
<organism evidence="14">
    <name type="scientific">Notodromas monacha</name>
    <dbReference type="NCBI Taxonomy" id="399045"/>
    <lineage>
        <taxon>Eukaryota</taxon>
        <taxon>Metazoa</taxon>
        <taxon>Ecdysozoa</taxon>
        <taxon>Arthropoda</taxon>
        <taxon>Crustacea</taxon>
        <taxon>Oligostraca</taxon>
        <taxon>Ostracoda</taxon>
        <taxon>Podocopa</taxon>
        <taxon>Podocopida</taxon>
        <taxon>Cypridocopina</taxon>
        <taxon>Cypridoidea</taxon>
        <taxon>Cyprididae</taxon>
        <taxon>Notodromas</taxon>
    </lineage>
</organism>
<evidence type="ECO:0000256" key="1">
    <source>
        <dbReference type="ARBA" id="ARBA00001231"/>
    </source>
</evidence>
<feature type="compositionally biased region" description="Polar residues" evidence="10">
    <location>
        <begin position="1229"/>
        <end position="1244"/>
    </location>
</feature>
<evidence type="ECO:0000256" key="7">
    <source>
        <dbReference type="ARBA" id="ARBA00023295"/>
    </source>
</evidence>
<feature type="region of interest" description="Disordered" evidence="10">
    <location>
        <begin position="1104"/>
        <end position="1127"/>
    </location>
</feature>
<evidence type="ECO:0000256" key="3">
    <source>
        <dbReference type="ARBA" id="ARBA00012663"/>
    </source>
</evidence>
<evidence type="ECO:0000256" key="6">
    <source>
        <dbReference type="ARBA" id="ARBA00023180"/>
    </source>
</evidence>
<dbReference type="GO" id="GO:0016231">
    <property type="term" value="F:beta-N-acetylglucosaminidase activity"/>
    <property type="evidence" value="ECO:0007669"/>
    <property type="project" value="TreeGrafter"/>
</dbReference>
<dbReference type="FunFam" id="3.20.20.80:FF:000063">
    <property type="entry name" value="Beta-hexosaminidase"/>
    <property type="match status" value="1"/>
</dbReference>
<feature type="compositionally biased region" description="Basic and acidic residues" evidence="10">
    <location>
        <begin position="1104"/>
        <end position="1114"/>
    </location>
</feature>
<dbReference type="Gene3D" id="3.20.20.80">
    <property type="entry name" value="Glycosidases"/>
    <property type="match status" value="3"/>
</dbReference>
<name>A0A7R9BNS8_9CRUS</name>
<keyword evidence="11" id="KW-1133">Transmembrane helix</keyword>
<evidence type="ECO:0000259" key="13">
    <source>
        <dbReference type="Pfam" id="PF14845"/>
    </source>
</evidence>
<dbReference type="Proteomes" id="UP000678499">
    <property type="component" value="Unassembled WGS sequence"/>
</dbReference>
<feature type="transmembrane region" description="Helical" evidence="11">
    <location>
        <begin position="1835"/>
        <end position="1853"/>
    </location>
</feature>
<feature type="coiled-coil region" evidence="9">
    <location>
        <begin position="1252"/>
        <end position="1279"/>
    </location>
</feature>
<evidence type="ECO:0000256" key="2">
    <source>
        <dbReference type="ARBA" id="ARBA00006285"/>
    </source>
</evidence>
<feature type="domain" description="Beta-hexosaminidase eukaryotic type N-terminal" evidence="13">
    <location>
        <begin position="574"/>
        <end position="629"/>
    </location>
</feature>
<dbReference type="InterPro" id="IPR029019">
    <property type="entry name" value="HEX_eukaryotic_N"/>
</dbReference>
<proteinExistence type="inferred from homology"/>
<evidence type="ECO:0000256" key="11">
    <source>
        <dbReference type="SAM" id="Phobius"/>
    </source>
</evidence>
<feature type="transmembrane region" description="Helical" evidence="11">
    <location>
        <begin position="160"/>
        <end position="181"/>
    </location>
</feature>
<feature type="region of interest" description="Disordered" evidence="10">
    <location>
        <begin position="1227"/>
        <end position="1249"/>
    </location>
</feature>
<evidence type="ECO:0000256" key="10">
    <source>
        <dbReference type="SAM" id="MobiDB-lite"/>
    </source>
</evidence>